<evidence type="ECO:0000259" key="5">
    <source>
        <dbReference type="PROSITE" id="PS50931"/>
    </source>
</evidence>
<organism evidence="6 7">
    <name type="scientific">Paracandidimonas soli</name>
    <dbReference type="NCBI Taxonomy" id="1917182"/>
    <lineage>
        <taxon>Bacteria</taxon>
        <taxon>Pseudomonadati</taxon>
        <taxon>Pseudomonadota</taxon>
        <taxon>Betaproteobacteria</taxon>
        <taxon>Burkholderiales</taxon>
        <taxon>Alcaligenaceae</taxon>
        <taxon>Paracandidimonas</taxon>
    </lineage>
</organism>
<evidence type="ECO:0000313" key="7">
    <source>
        <dbReference type="Proteomes" id="UP000294692"/>
    </source>
</evidence>
<reference evidence="6 7" key="1">
    <citation type="submission" date="2019-03" db="EMBL/GenBank/DDBJ databases">
        <title>Genomic Encyclopedia of Type Strains, Phase IV (KMG-IV): sequencing the most valuable type-strain genomes for metagenomic binning, comparative biology and taxonomic classification.</title>
        <authorList>
            <person name="Goeker M."/>
        </authorList>
    </citation>
    <scope>NUCLEOTIDE SEQUENCE [LARGE SCALE GENOMIC DNA]</scope>
    <source>
        <strain evidence="6 7">DSM 100048</strain>
    </source>
</reference>
<evidence type="ECO:0000256" key="1">
    <source>
        <dbReference type="ARBA" id="ARBA00009437"/>
    </source>
</evidence>
<evidence type="ECO:0000313" key="6">
    <source>
        <dbReference type="EMBL" id="TCU94457.1"/>
    </source>
</evidence>
<dbReference type="SUPFAM" id="SSF46785">
    <property type="entry name" value="Winged helix' DNA-binding domain"/>
    <property type="match status" value="1"/>
</dbReference>
<keyword evidence="4" id="KW-0804">Transcription</keyword>
<dbReference type="Gene3D" id="3.40.190.10">
    <property type="entry name" value="Periplasmic binding protein-like II"/>
    <property type="match status" value="2"/>
</dbReference>
<dbReference type="Pfam" id="PF00126">
    <property type="entry name" value="HTH_1"/>
    <property type="match status" value="1"/>
</dbReference>
<dbReference type="PANTHER" id="PTHR30537:SF26">
    <property type="entry name" value="GLYCINE CLEAVAGE SYSTEM TRANSCRIPTIONAL ACTIVATOR"/>
    <property type="match status" value="1"/>
</dbReference>
<dbReference type="Gene3D" id="1.10.10.10">
    <property type="entry name" value="Winged helix-like DNA-binding domain superfamily/Winged helix DNA-binding domain"/>
    <property type="match status" value="1"/>
</dbReference>
<dbReference type="OrthoDB" id="9178397at2"/>
<keyword evidence="2" id="KW-0805">Transcription regulation</keyword>
<dbReference type="GO" id="GO:0043565">
    <property type="term" value="F:sequence-specific DNA binding"/>
    <property type="evidence" value="ECO:0007669"/>
    <property type="project" value="TreeGrafter"/>
</dbReference>
<dbReference type="InterPro" id="IPR036388">
    <property type="entry name" value="WH-like_DNA-bd_sf"/>
</dbReference>
<dbReference type="CDD" id="cd08432">
    <property type="entry name" value="PBP2_GcdR_TrpI_HvrB_AmpR_like"/>
    <property type="match status" value="1"/>
</dbReference>
<keyword evidence="3 6" id="KW-0238">DNA-binding</keyword>
<evidence type="ECO:0000256" key="2">
    <source>
        <dbReference type="ARBA" id="ARBA00023015"/>
    </source>
</evidence>
<gene>
    <name evidence="6" type="ORF">EV686_1097</name>
</gene>
<dbReference type="SUPFAM" id="SSF53850">
    <property type="entry name" value="Periplasmic binding protein-like II"/>
    <property type="match status" value="1"/>
</dbReference>
<dbReference type="Proteomes" id="UP000294692">
    <property type="component" value="Unassembled WGS sequence"/>
</dbReference>
<comment type="caution">
    <text evidence="6">The sequence shown here is derived from an EMBL/GenBank/DDBJ whole genome shotgun (WGS) entry which is preliminary data.</text>
</comment>
<comment type="similarity">
    <text evidence="1">Belongs to the LysR transcriptional regulatory family.</text>
</comment>
<dbReference type="InterPro" id="IPR058163">
    <property type="entry name" value="LysR-type_TF_proteobact-type"/>
</dbReference>
<dbReference type="FunFam" id="1.10.10.10:FF:000001">
    <property type="entry name" value="LysR family transcriptional regulator"/>
    <property type="match status" value="1"/>
</dbReference>
<dbReference type="InterPro" id="IPR005119">
    <property type="entry name" value="LysR_subst-bd"/>
</dbReference>
<accession>A0A4R3UUR0</accession>
<dbReference type="GO" id="GO:0006351">
    <property type="term" value="P:DNA-templated transcription"/>
    <property type="evidence" value="ECO:0007669"/>
    <property type="project" value="TreeGrafter"/>
</dbReference>
<proteinExistence type="inferred from homology"/>
<name>A0A4R3UUR0_9BURK</name>
<sequence length="312" mass="34618">MLHSVAELKAFIEVARSGSFTRAAETLCVSQSAISKRIQSLEEALDIALFIRTGKKLSLSAAGNVYLTHANEALALLESGHGLAREVAGQEAMASAPLEISASPAFATHWLIARLPDFHRLYPSCPLSVRPRLPDLASTSERFDIAIRLGAGRWANARSHYLLGREMALVASPALLRQHRIRSIQDLQGLPLLHRAQRGYDWHEWAQAMAPGQHIPMQANMVFEGFSVLIPAIKAGLGFGICPLFMVQSELQSGELARPFMEQVSSRFTYHVVLPKSTSNTHVRDRFLVWLKEQADTSRDELTLYLDRARSN</sequence>
<dbReference type="AlphaFoldDB" id="A0A4R3UUR0"/>
<dbReference type="Pfam" id="PF03466">
    <property type="entry name" value="LysR_substrate"/>
    <property type="match status" value="1"/>
</dbReference>
<dbReference type="InterPro" id="IPR000847">
    <property type="entry name" value="LysR_HTH_N"/>
</dbReference>
<dbReference type="PRINTS" id="PR00039">
    <property type="entry name" value="HTHLYSR"/>
</dbReference>
<dbReference type="EMBL" id="SMBX01000009">
    <property type="protein sequence ID" value="TCU94457.1"/>
    <property type="molecule type" value="Genomic_DNA"/>
</dbReference>
<evidence type="ECO:0000256" key="3">
    <source>
        <dbReference type="ARBA" id="ARBA00023125"/>
    </source>
</evidence>
<dbReference type="GO" id="GO:0003700">
    <property type="term" value="F:DNA-binding transcription factor activity"/>
    <property type="evidence" value="ECO:0007669"/>
    <property type="project" value="InterPro"/>
</dbReference>
<keyword evidence="7" id="KW-1185">Reference proteome</keyword>
<dbReference type="PANTHER" id="PTHR30537">
    <property type="entry name" value="HTH-TYPE TRANSCRIPTIONAL REGULATOR"/>
    <property type="match status" value="1"/>
</dbReference>
<protein>
    <submittedName>
        <fullName evidence="6">DNA-binding transcriptional LysR family regulator</fullName>
    </submittedName>
</protein>
<evidence type="ECO:0000256" key="4">
    <source>
        <dbReference type="ARBA" id="ARBA00023163"/>
    </source>
</evidence>
<dbReference type="PROSITE" id="PS50931">
    <property type="entry name" value="HTH_LYSR"/>
    <property type="match status" value="1"/>
</dbReference>
<dbReference type="InterPro" id="IPR036390">
    <property type="entry name" value="WH_DNA-bd_sf"/>
</dbReference>
<feature type="domain" description="HTH lysR-type" evidence="5">
    <location>
        <begin position="3"/>
        <end position="60"/>
    </location>
</feature>
<dbReference type="RefSeq" id="WP_132477758.1">
    <property type="nucleotide sequence ID" value="NZ_JBHRVM010000001.1"/>
</dbReference>